<dbReference type="PANTHER" id="PTHR46825:SF15">
    <property type="entry name" value="BETA-LACTAMASE-RELATED DOMAIN-CONTAINING PROTEIN"/>
    <property type="match status" value="1"/>
</dbReference>
<dbReference type="EMBL" id="NJGU01000008">
    <property type="protein sequence ID" value="OWY28239.1"/>
    <property type="molecule type" value="Genomic_DNA"/>
</dbReference>
<dbReference type="Gene3D" id="2.40.128.600">
    <property type="match status" value="1"/>
</dbReference>
<dbReference type="Proteomes" id="UP000197596">
    <property type="component" value="Unassembled WGS sequence"/>
</dbReference>
<gene>
    <name evidence="4" type="ORF">CEJ42_16665</name>
</gene>
<dbReference type="Gene3D" id="3.40.710.10">
    <property type="entry name" value="DD-peptidase/beta-lactamase superfamily"/>
    <property type="match status" value="1"/>
</dbReference>
<keyword evidence="1" id="KW-0732">Signal</keyword>
<dbReference type="InterPro" id="IPR001466">
    <property type="entry name" value="Beta-lactam-related"/>
</dbReference>
<feature type="domain" description="Beta-lactamase-related" evidence="2">
    <location>
        <begin position="66"/>
        <end position="402"/>
    </location>
</feature>
<evidence type="ECO:0000313" key="5">
    <source>
        <dbReference type="Proteomes" id="UP000197596"/>
    </source>
</evidence>
<organism evidence="4 5">
    <name type="scientific">Herbaspirillum robiniae</name>
    <dbReference type="NCBI Taxonomy" id="2014887"/>
    <lineage>
        <taxon>Bacteria</taxon>
        <taxon>Pseudomonadati</taxon>
        <taxon>Pseudomonadota</taxon>
        <taxon>Betaproteobacteria</taxon>
        <taxon>Burkholderiales</taxon>
        <taxon>Oxalobacteraceae</taxon>
        <taxon>Herbaspirillum</taxon>
    </lineage>
</organism>
<dbReference type="InterPro" id="IPR050491">
    <property type="entry name" value="AmpC-like"/>
</dbReference>
<evidence type="ECO:0000256" key="1">
    <source>
        <dbReference type="SAM" id="SignalP"/>
    </source>
</evidence>
<proteinExistence type="predicted"/>
<accession>A0A246WPE7</accession>
<dbReference type="InterPro" id="IPR012338">
    <property type="entry name" value="Beta-lactam/transpept-like"/>
</dbReference>
<feature type="chain" id="PRO_5012874055" evidence="1">
    <location>
        <begin position="33"/>
        <end position="539"/>
    </location>
</feature>
<dbReference type="PROSITE" id="PS51257">
    <property type="entry name" value="PROKAR_LIPOPROTEIN"/>
    <property type="match status" value="1"/>
</dbReference>
<name>A0A246WPE7_9BURK</name>
<reference evidence="4 5" key="1">
    <citation type="submission" date="2017-06" db="EMBL/GenBank/DDBJ databases">
        <title>Herbaspirillum phytohormonus sp. nov., isolated from the root nodule of Robinia pseudoacacia in lead-zinc mine.</title>
        <authorList>
            <person name="Fan M."/>
            <person name="Lin Y."/>
        </authorList>
    </citation>
    <scope>NUCLEOTIDE SEQUENCE [LARGE SCALE GENOMIC DNA]</scope>
    <source>
        <strain evidence="4 5">HZ10</strain>
    </source>
</reference>
<dbReference type="GO" id="GO:0016787">
    <property type="term" value="F:hydrolase activity"/>
    <property type="evidence" value="ECO:0007669"/>
    <property type="project" value="UniProtKB-KW"/>
</dbReference>
<keyword evidence="4" id="KW-0378">Hydrolase</keyword>
<dbReference type="RefSeq" id="WP_088751861.1">
    <property type="nucleotide sequence ID" value="NZ_NJGU01000008.1"/>
</dbReference>
<sequence length="539" mass="56596">MDTRLSCRPPHRLGAAVATLSTALLFSGAAVAQSCPAPAAHTPMPNEVSAVPIPAGQVAAAVGRVDGIAQSLMAAYGIPGMAVAVVADGKIVFAKGYGVRSLGKPGQVDADTVFHLASVSKPIGATVIARQVGKGVITWDTPLQRWLPDFQLADPYVGSHVTVGDMYAHRSGLPDHAGDLLEDLGYNREQMLYKLRYMPLARFRNSYAYTNFGLTAGAQAVAVASGREWAALSADEIYRPLGMNSTSSRLEDFLKQTNRADGHLKVPGGFRVSPTQPHPDAQSPAGGVNSSVNDMARWMNMVLAQGCVDGKQLVDPEALRAAMSPQVVSGPPSSPSARTSFYGYGVNVIESASGRVVLNHSGAFNLGAGTAFTLIPSANVGIVALTNAQPVGVPEMLNAEFADLVQFGRVTQDWRGLYSRALAGLLAPQGSLVGKQPPASPAPARPLSEYVGTYENIFYGAASVTAEGDRLVLTLGPGRVRLPLSHWDGDLFTLAPPGESQAAGSISKASFNRGTLNIEYLDEEKLGTFCRADAQGCKP</sequence>
<dbReference type="Pfam" id="PF11954">
    <property type="entry name" value="DUF3471"/>
    <property type="match status" value="1"/>
</dbReference>
<dbReference type="AlphaFoldDB" id="A0A246WPE7"/>
<dbReference type="PANTHER" id="PTHR46825">
    <property type="entry name" value="D-ALANYL-D-ALANINE-CARBOXYPEPTIDASE/ENDOPEPTIDASE AMPH"/>
    <property type="match status" value="1"/>
</dbReference>
<evidence type="ECO:0000259" key="2">
    <source>
        <dbReference type="Pfam" id="PF00144"/>
    </source>
</evidence>
<protein>
    <submittedName>
        <fullName evidence="4">Serine hydrolase</fullName>
    </submittedName>
</protein>
<feature type="signal peptide" evidence="1">
    <location>
        <begin position="1"/>
        <end position="32"/>
    </location>
</feature>
<dbReference type="SUPFAM" id="SSF56601">
    <property type="entry name" value="beta-lactamase/transpeptidase-like"/>
    <property type="match status" value="1"/>
</dbReference>
<feature type="domain" description="Peptidase S12 Pab87-related C-terminal" evidence="3">
    <location>
        <begin position="437"/>
        <end position="494"/>
    </location>
</feature>
<evidence type="ECO:0000313" key="4">
    <source>
        <dbReference type="EMBL" id="OWY28239.1"/>
    </source>
</evidence>
<dbReference type="Pfam" id="PF00144">
    <property type="entry name" value="Beta-lactamase"/>
    <property type="match status" value="1"/>
</dbReference>
<evidence type="ECO:0000259" key="3">
    <source>
        <dbReference type="Pfam" id="PF11954"/>
    </source>
</evidence>
<comment type="caution">
    <text evidence="4">The sequence shown here is derived from an EMBL/GenBank/DDBJ whole genome shotgun (WGS) entry which is preliminary data.</text>
</comment>
<dbReference type="InterPro" id="IPR021860">
    <property type="entry name" value="Peptidase_S12_Pab87-rel_C"/>
</dbReference>